<evidence type="ECO:0008006" key="3">
    <source>
        <dbReference type="Google" id="ProtNLM"/>
    </source>
</evidence>
<dbReference type="RefSeq" id="WP_121204114.1">
    <property type="nucleotide sequence ID" value="NZ_RBZP01000005.1"/>
</dbReference>
<dbReference type="InterPro" id="IPR029046">
    <property type="entry name" value="LolA/LolB/LppX"/>
</dbReference>
<gene>
    <name evidence="1" type="ORF">D8M06_09275</name>
</gene>
<evidence type="ECO:0000313" key="2">
    <source>
        <dbReference type="Proteomes" id="UP000269301"/>
    </source>
</evidence>
<protein>
    <recommendedName>
        <fullName evidence="3">Outer membrane lipoprotein carrier protein LolA</fullName>
    </recommendedName>
</protein>
<evidence type="ECO:0000313" key="1">
    <source>
        <dbReference type="EMBL" id="RKQ34000.1"/>
    </source>
</evidence>
<dbReference type="PROSITE" id="PS51257">
    <property type="entry name" value="PROKAR_LIPOPROTEIN"/>
    <property type="match status" value="1"/>
</dbReference>
<comment type="caution">
    <text evidence="1">The sequence shown here is derived from an EMBL/GenBank/DDBJ whole genome shotgun (WGS) entry which is preliminary data.</text>
</comment>
<proteinExistence type="predicted"/>
<dbReference type="Proteomes" id="UP000269301">
    <property type="component" value="Unassembled WGS sequence"/>
</dbReference>
<name>A0A495A4M3_9BACI</name>
<dbReference type="AlphaFoldDB" id="A0A495A4M3"/>
<dbReference type="SUPFAM" id="SSF89392">
    <property type="entry name" value="Prokaryotic lipoproteins and lipoprotein localization factors"/>
    <property type="match status" value="1"/>
</dbReference>
<dbReference type="PANTHER" id="PTHR37507">
    <property type="entry name" value="SPORULATION PROTEIN YDCC"/>
    <property type="match status" value="1"/>
</dbReference>
<dbReference type="PANTHER" id="PTHR37507:SF2">
    <property type="entry name" value="SPORULATION PROTEIN YDCC"/>
    <property type="match status" value="1"/>
</dbReference>
<dbReference type="Gene3D" id="2.50.20.10">
    <property type="entry name" value="Lipoprotein localisation LolA/LolB/LppX"/>
    <property type="match status" value="1"/>
</dbReference>
<organism evidence="1 2">
    <name type="scientific">Oceanobacillus halophilus</name>
    <dbReference type="NCBI Taxonomy" id="930130"/>
    <lineage>
        <taxon>Bacteria</taxon>
        <taxon>Bacillati</taxon>
        <taxon>Bacillota</taxon>
        <taxon>Bacilli</taxon>
        <taxon>Bacillales</taxon>
        <taxon>Bacillaceae</taxon>
        <taxon>Oceanobacillus</taxon>
    </lineage>
</organism>
<dbReference type="OrthoDB" id="2389132at2"/>
<reference evidence="1 2" key="1">
    <citation type="journal article" date="2016" name="Int. J. Syst. Evol. Microbiol.">
        <title>Oceanobacillus halophilus sp. nov., a novel moderately halophilic bacterium from a hypersaline lake.</title>
        <authorList>
            <person name="Amoozegar M.A."/>
            <person name="Bagheri M."/>
            <person name="Makhdoumi A."/>
            <person name="Nikou M.M."/>
            <person name="Fazeli S.A.S."/>
            <person name="Schumann P."/>
            <person name="Sproer C."/>
            <person name="Sanchez-Porro C."/>
            <person name="Ventosa A."/>
        </authorList>
    </citation>
    <scope>NUCLEOTIDE SEQUENCE [LARGE SCALE GENOMIC DNA]</scope>
    <source>
        <strain evidence="1 2">DSM 23996</strain>
    </source>
</reference>
<accession>A0A495A4M3</accession>
<keyword evidence="2" id="KW-1185">Reference proteome</keyword>
<dbReference type="EMBL" id="RBZP01000005">
    <property type="protein sequence ID" value="RKQ34000.1"/>
    <property type="molecule type" value="Genomic_DNA"/>
</dbReference>
<dbReference type="InterPro" id="IPR052944">
    <property type="entry name" value="Sporulation_related"/>
</dbReference>
<sequence>MKVMWRKSIILVSIIILLLGGCSQGMNVSAEEIIHNAIESEKDVTTYHGVSEMKMFDGEEMTEHIILEENVADEKRKVLTKDQLLDQEVEVFNDGQKMIMYDKGKGQAHEMDTSELGDIAGSSPKDQLKTMMESMKDSHTYEMSGEEKVLDYDTYHIEIKANEADNLLGDMELWVDQKTWFVVKMISETGDVRTELEYTELDFSPEFPEGTFTLEIPDDVEIENLEESFGPDTVTLEEAEEALGQAFLVLPEEEVHLSNVQMYDFSSELERYEVELTYSSEEDIPMFTLSIFPTPEEMAIEGADLEIRGNPAEYEEVINGYLWDEDGLRYSLLMTNPDVEEEEILNMLENMKLSSDE</sequence>